<keyword evidence="1" id="KW-0732">Signal</keyword>
<evidence type="ECO:0000256" key="1">
    <source>
        <dbReference type="SAM" id="SignalP"/>
    </source>
</evidence>
<evidence type="ECO:0000313" key="2">
    <source>
        <dbReference type="EMBL" id="MFC1406412.1"/>
    </source>
</evidence>
<sequence length="182" mass="18473">MAEHTRSTAIHWVATAAALGGVVAAAVAVTPADAGTVTADGPHSVPAAQAPNPAGIALPLDCDGLPDRITQRFSADTTGHGTVVTVVAARCAAPNGTPPDGLYVLGFGPDGRPRITATLIRPTQNLTVRSAGIRADGSIHATVDGYSSEDVPRCCADLHDTDTWTLRDGGYVLTASTPLAQT</sequence>
<feature type="chain" id="PRO_5045572914" description="DUF4232 domain-containing protein" evidence="1">
    <location>
        <begin position="35"/>
        <end position="182"/>
    </location>
</feature>
<evidence type="ECO:0008006" key="4">
    <source>
        <dbReference type="Google" id="ProtNLM"/>
    </source>
</evidence>
<organism evidence="2 3">
    <name type="scientific">Streptacidiphilus cavernicola</name>
    <dbReference type="NCBI Taxonomy" id="3342716"/>
    <lineage>
        <taxon>Bacteria</taxon>
        <taxon>Bacillati</taxon>
        <taxon>Actinomycetota</taxon>
        <taxon>Actinomycetes</taxon>
        <taxon>Kitasatosporales</taxon>
        <taxon>Streptomycetaceae</taxon>
        <taxon>Streptacidiphilus</taxon>
    </lineage>
</organism>
<name>A0ABV6UY70_9ACTN</name>
<proteinExistence type="predicted"/>
<evidence type="ECO:0000313" key="3">
    <source>
        <dbReference type="Proteomes" id="UP001592528"/>
    </source>
</evidence>
<dbReference type="RefSeq" id="WP_051726143.1">
    <property type="nucleotide sequence ID" value="NZ_JBHEZZ010000029.1"/>
</dbReference>
<dbReference type="EMBL" id="JBHEZZ010000029">
    <property type="protein sequence ID" value="MFC1406412.1"/>
    <property type="molecule type" value="Genomic_DNA"/>
</dbReference>
<accession>A0ABV6UY70</accession>
<gene>
    <name evidence="2" type="ORF">ACEZDJ_34455</name>
</gene>
<protein>
    <recommendedName>
        <fullName evidence="4">DUF4232 domain-containing protein</fullName>
    </recommendedName>
</protein>
<keyword evidence="3" id="KW-1185">Reference proteome</keyword>
<reference evidence="2 3" key="1">
    <citation type="submission" date="2024-09" db="EMBL/GenBank/DDBJ databases">
        <authorList>
            <person name="Lee S.D."/>
        </authorList>
    </citation>
    <scope>NUCLEOTIDE SEQUENCE [LARGE SCALE GENOMIC DNA]</scope>
    <source>
        <strain evidence="2 3">N1-5</strain>
    </source>
</reference>
<feature type="signal peptide" evidence="1">
    <location>
        <begin position="1"/>
        <end position="34"/>
    </location>
</feature>
<comment type="caution">
    <text evidence="2">The sequence shown here is derived from an EMBL/GenBank/DDBJ whole genome shotgun (WGS) entry which is preliminary data.</text>
</comment>
<dbReference type="Proteomes" id="UP001592528">
    <property type="component" value="Unassembled WGS sequence"/>
</dbReference>